<dbReference type="KEGG" id="ota:OT_ostta13g02110"/>
<organism evidence="3 4">
    <name type="scientific">Ostreococcus tauri</name>
    <name type="common">Marine green alga</name>
    <dbReference type="NCBI Taxonomy" id="70448"/>
    <lineage>
        <taxon>Eukaryota</taxon>
        <taxon>Viridiplantae</taxon>
        <taxon>Chlorophyta</taxon>
        <taxon>Mamiellophyceae</taxon>
        <taxon>Mamiellales</taxon>
        <taxon>Bathycoccaceae</taxon>
        <taxon>Ostreococcus</taxon>
    </lineage>
</organism>
<dbReference type="RefSeq" id="XP_003082692.2">
    <property type="nucleotide sequence ID" value="XM_003082644.2"/>
</dbReference>
<keyword evidence="1" id="KW-0175">Coiled coil</keyword>
<sequence length="839" mass="97645">MSRRARESMRKHGRVDDAPDGWSSASEDEAAYEKLKFRFNAERARSRAVVPGSTRGIQDVDSGDSERLDGQSMFWRRVGASAVREPTTLDARGLGRGTCVALRAVSHGGWFAAKDGLGRTVRANDRPIECGERQVLEFGAARVGGKDEADALRLTARDASTHLVVLRFGDYHGFRSHAAGGRLLQARRKAASDLCFYSENFGVCEQWELVEVDHGRAKSGQAMKFRNRRFPHATLDVIVSVVPNEFLPRYALDDMNMYADDLEYVEFGANESDPESPSKLVQRPLAAPPSPGEMDASRTSMEGAKEVFVTKQVFKEEQRVTKKHSAPVPVAKPAESAPEIISAAMAEKWKRKLRSEIDAREGLERELTELAHELELVKASWRKEVQEVRGELEAMSVRTVEAVEARKEVEHALERERAELAQELQETKTNWMNEVQAARSKLEQMSVQTVQVVETVRKTMIVRHKEEITSMRATLSEEMRESIRGVQLKAVNRMIQSSSRAIRDRLFIDWKMYVQGARKKRLSVVRFMMRTEVARLGVAFNTWRRRAQHMATMRRKESIVRTRFDVKLARRYFYTWVKTVTEWRETRVIAARAHRRGVRDKSLELMRKVFFAWFSQTKHGKTVANLQLRAIRKMRQKIAFEMFELWKQRVFERKVFTRRLMKTFECWQNRTVRMAFYRWSDVTDRAARERTLRGSMVIKAITQRSDKDVMRRAFTIWRSSWRHISRYLHEHRAKHKFILLNRYFDRWCHAVELRHNMERAIVSKRVTHNLFLDWYWDTFGEEFTRLIESGPTTVERVPVTRFLQSPEQASTLSTDDLFLTPTETPEKVVWSPPRPRRLL</sequence>
<dbReference type="InParanoid" id="A0A096P7J0"/>
<reference evidence="3 4" key="2">
    <citation type="journal article" date="2014" name="BMC Genomics">
        <title>An improved genome of the model marine alga Ostreococcus tauri unfolds by assessing Illumina de novo assemblies.</title>
        <authorList>
            <person name="Blanc-Mathieu R."/>
            <person name="Verhelst B."/>
            <person name="Derelle E."/>
            <person name="Rombauts S."/>
            <person name="Bouget F.Y."/>
            <person name="Carre I."/>
            <person name="Chateau A."/>
            <person name="Eyre-Walker A."/>
            <person name="Grimsley N."/>
            <person name="Moreau H."/>
            <person name="Piegu B."/>
            <person name="Rivals E."/>
            <person name="Schackwitz W."/>
            <person name="Van de Peer Y."/>
            <person name="Piganeau G."/>
        </authorList>
    </citation>
    <scope>NUCLEOTIDE SEQUENCE [LARGE SCALE GENOMIC DNA]</scope>
    <source>
        <strain evidence="4">OTTH 0595 / CCAP 157/2 / RCC745</strain>
    </source>
</reference>
<feature type="coiled-coil region" evidence="1">
    <location>
        <begin position="346"/>
        <end position="380"/>
    </location>
</feature>
<dbReference type="GeneID" id="9837493"/>
<comment type="caution">
    <text evidence="3">The sequence shown here is derived from an EMBL/GenBank/DDBJ whole genome shotgun (WGS) entry which is preliminary data.</text>
</comment>
<dbReference type="AlphaFoldDB" id="A0A096P7J0"/>
<dbReference type="OrthoDB" id="515613at2759"/>
<dbReference type="Proteomes" id="UP000009170">
    <property type="component" value="Unassembled WGS sequence"/>
</dbReference>
<evidence type="ECO:0000313" key="3">
    <source>
        <dbReference type="EMBL" id="CEG00160.1"/>
    </source>
</evidence>
<feature type="compositionally biased region" description="Basic and acidic residues" evidence="2">
    <location>
        <begin position="1"/>
        <end position="17"/>
    </location>
</feature>
<evidence type="ECO:0000256" key="1">
    <source>
        <dbReference type="SAM" id="Coils"/>
    </source>
</evidence>
<reference evidence="4" key="1">
    <citation type="journal article" date="2006" name="Proc. Natl. Acad. Sci. U.S.A.">
        <title>Genome analysis of the smallest free-living eukaryote Ostreococcus tauri unveils many unique features.</title>
        <authorList>
            <person name="Derelle E."/>
            <person name="Ferraz C."/>
            <person name="Rombauts S."/>
            <person name="Rouze P."/>
            <person name="Worden A.Z."/>
            <person name="Robbens S."/>
            <person name="Partensky F."/>
            <person name="Degroeve S."/>
            <person name="Echeynie S."/>
            <person name="Cooke R."/>
            <person name="Saeys Y."/>
            <person name="Wuyts J."/>
            <person name="Jabbari K."/>
            <person name="Bowler C."/>
            <person name="Panaud O."/>
            <person name="Piegu B."/>
            <person name="Ball S.G."/>
            <person name="Ral J.-P."/>
            <person name="Bouget F.-Y."/>
            <person name="Piganeau G."/>
            <person name="De Baets B."/>
            <person name="Picard A."/>
            <person name="Delseny M."/>
            <person name="Demaille J."/>
            <person name="Van de Peer Y."/>
            <person name="Moreau H."/>
        </authorList>
    </citation>
    <scope>NUCLEOTIDE SEQUENCE [LARGE SCALE GENOMIC DNA]</scope>
    <source>
        <strain evidence="4">OTTH 0595 / CCAP 157/2 / RCC745</strain>
    </source>
</reference>
<name>A0A096P7J0_OSTTA</name>
<gene>
    <name evidence="3" type="ORF">OT_ostta13g02110</name>
</gene>
<evidence type="ECO:0000256" key="2">
    <source>
        <dbReference type="SAM" id="MobiDB-lite"/>
    </source>
</evidence>
<keyword evidence="4" id="KW-1185">Reference proteome</keyword>
<feature type="region of interest" description="Disordered" evidence="2">
    <location>
        <begin position="1"/>
        <end position="25"/>
    </location>
</feature>
<feature type="coiled-coil region" evidence="1">
    <location>
        <begin position="406"/>
        <end position="481"/>
    </location>
</feature>
<dbReference type="EMBL" id="CAID01000013">
    <property type="protein sequence ID" value="CEG00160.1"/>
    <property type="molecule type" value="Genomic_DNA"/>
</dbReference>
<accession>A0A096P7J0</accession>
<protein>
    <submittedName>
        <fullName evidence="3">Unnamed product</fullName>
    </submittedName>
</protein>
<feature type="region of interest" description="Disordered" evidence="2">
    <location>
        <begin position="269"/>
        <end position="300"/>
    </location>
</feature>
<proteinExistence type="predicted"/>
<evidence type="ECO:0000313" key="4">
    <source>
        <dbReference type="Proteomes" id="UP000009170"/>
    </source>
</evidence>